<evidence type="ECO:0000313" key="3">
    <source>
        <dbReference type="Proteomes" id="UP000785679"/>
    </source>
</evidence>
<organism evidence="2 3">
    <name type="scientific">Halteria grandinella</name>
    <dbReference type="NCBI Taxonomy" id="5974"/>
    <lineage>
        <taxon>Eukaryota</taxon>
        <taxon>Sar</taxon>
        <taxon>Alveolata</taxon>
        <taxon>Ciliophora</taxon>
        <taxon>Intramacronucleata</taxon>
        <taxon>Spirotrichea</taxon>
        <taxon>Stichotrichia</taxon>
        <taxon>Sporadotrichida</taxon>
        <taxon>Halteriidae</taxon>
        <taxon>Halteria</taxon>
    </lineage>
</organism>
<evidence type="ECO:0000256" key="1">
    <source>
        <dbReference type="SAM" id="MobiDB-lite"/>
    </source>
</evidence>
<comment type="caution">
    <text evidence="2">The sequence shown here is derived from an EMBL/GenBank/DDBJ whole genome shotgun (WGS) entry which is preliminary data.</text>
</comment>
<protein>
    <submittedName>
        <fullName evidence="2">Uncharacterized protein</fullName>
    </submittedName>
</protein>
<dbReference type="AlphaFoldDB" id="A0A8J8NKR1"/>
<reference evidence="2" key="1">
    <citation type="submission" date="2019-06" db="EMBL/GenBank/DDBJ databases">
        <authorList>
            <person name="Zheng W."/>
        </authorList>
    </citation>
    <scope>NUCLEOTIDE SEQUENCE</scope>
    <source>
        <strain evidence="2">QDHG01</strain>
    </source>
</reference>
<feature type="region of interest" description="Disordered" evidence="1">
    <location>
        <begin position="1"/>
        <end position="27"/>
    </location>
</feature>
<sequence>MKNTGRPHSADQTLDGRKKEEEIVNPSDNIYKKDRKQHHVQLLLKACTVKGNVLELLDIPQLQKRLQKDKVQQPSKFQKLSVKGKTFLSRLYFVSLHKANFLESMVMVNYLGCSYYQLELLRDVVGPAVSLGVYQLVVEAMILLVECDRNGNWMLKDKEKAIRVRLEERVGMSYHQLMDILQEKHISFLLDNSTGEDATTVRQSRDALLRAAKLDILHATYVVPPKEACKQKQKQRNAQDLFHINFPHHNGYPFPPSRKGLHSTE</sequence>
<accession>A0A8J8NKR1</accession>
<proteinExistence type="predicted"/>
<dbReference type="Proteomes" id="UP000785679">
    <property type="component" value="Unassembled WGS sequence"/>
</dbReference>
<evidence type="ECO:0000313" key="2">
    <source>
        <dbReference type="EMBL" id="TNV76395.1"/>
    </source>
</evidence>
<name>A0A8J8NKR1_HALGN</name>
<gene>
    <name evidence="2" type="ORF">FGO68_gene5887</name>
</gene>
<keyword evidence="3" id="KW-1185">Reference proteome</keyword>
<feature type="region of interest" description="Disordered" evidence="1">
    <location>
        <begin position="245"/>
        <end position="265"/>
    </location>
</feature>
<dbReference type="EMBL" id="RRYP01013672">
    <property type="protein sequence ID" value="TNV76395.1"/>
    <property type="molecule type" value="Genomic_DNA"/>
</dbReference>